<proteinExistence type="predicted"/>
<dbReference type="AlphaFoldDB" id="A0A4Y2WFL1"/>
<sequence>MDTSFILDSERITFAGQGRISTKHALADAWVVKSSELGITESLIHSRTHLGHLLKPGDLVLGSMYNATDDILCFNYSIKDNFCGDSTLDHEKLKHKR</sequence>
<dbReference type="EMBL" id="BGPR01058998">
    <property type="protein sequence ID" value="GBO35080.1"/>
    <property type="molecule type" value="Genomic_DNA"/>
</dbReference>
<dbReference type="GO" id="GO:0005634">
    <property type="term" value="C:nucleus"/>
    <property type="evidence" value="ECO:0007669"/>
    <property type="project" value="TreeGrafter"/>
</dbReference>
<accession>A0A4Y2WFL1</accession>
<comment type="caution">
    <text evidence="2">The sequence shown here is derived from an EMBL/GenBank/DDBJ whole genome shotgun (WGS) entry which is preliminary data.</text>
</comment>
<organism evidence="2 3">
    <name type="scientific">Araneus ventricosus</name>
    <name type="common">Orbweaver spider</name>
    <name type="synonym">Epeira ventricosa</name>
    <dbReference type="NCBI Taxonomy" id="182803"/>
    <lineage>
        <taxon>Eukaryota</taxon>
        <taxon>Metazoa</taxon>
        <taxon>Ecdysozoa</taxon>
        <taxon>Arthropoda</taxon>
        <taxon>Chelicerata</taxon>
        <taxon>Arachnida</taxon>
        <taxon>Araneae</taxon>
        <taxon>Araneomorphae</taxon>
        <taxon>Entelegynae</taxon>
        <taxon>Araneoidea</taxon>
        <taxon>Araneidae</taxon>
        <taxon>Araneus</taxon>
    </lineage>
</organism>
<protein>
    <recommendedName>
        <fullName evidence="1">60S ribosomal export protein NMD3 OB-fold domain-containing protein</fullName>
    </recommendedName>
</protein>
<dbReference type="GO" id="GO:0005737">
    <property type="term" value="C:cytoplasm"/>
    <property type="evidence" value="ECO:0007669"/>
    <property type="project" value="TreeGrafter"/>
</dbReference>
<gene>
    <name evidence="2" type="ORF">AVEN_94184_1</name>
</gene>
<evidence type="ECO:0000313" key="2">
    <source>
        <dbReference type="EMBL" id="GBO35080.1"/>
    </source>
</evidence>
<evidence type="ECO:0000313" key="3">
    <source>
        <dbReference type="Proteomes" id="UP000499080"/>
    </source>
</evidence>
<name>A0A4Y2WFL1_ARAVE</name>
<reference evidence="2 3" key="1">
    <citation type="journal article" date="2019" name="Sci. Rep.">
        <title>Orb-weaving spider Araneus ventricosus genome elucidates the spidroin gene catalogue.</title>
        <authorList>
            <person name="Kono N."/>
            <person name="Nakamura H."/>
            <person name="Ohtoshi R."/>
            <person name="Moran D.A.P."/>
            <person name="Shinohara A."/>
            <person name="Yoshida Y."/>
            <person name="Fujiwara M."/>
            <person name="Mori M."/>
            <person name="Tomita M."/>
            <person name="Arakawa K."/>
        </authorList>
    </citation>
    <scope>NUCLEOTIDE SEQUENCE [LARGE SCALE GENOMIC DNA]</scope>
</reference>
<dbReference type="GO" id="GO:0000055">
    <property type="term" value="P:ribosomal large subunit export from nucleus"/>
    <property type="evidence" value="ECO:0007669"/>
    <property type="project" value="TreeGrafter"/>
</dbReference>
<dbReference type="InterPro" id="IPR039768">
    <property type="entry name" value="Nmd3"/>
</dbReference>
<dbReference type="InterPro" id="IPR048898">
    <property type="entry name" value="OB_NMD3"/>
</dbReference>
<dbReference type="GO" id="GO:0043023">
    <property type="term" value="F:ribosomal large subunit binding"/>
    <property type="evidence" value="ECO:0007669"/>
    <property type="project" value="InterPro"/>
</dbReference>
<evidence type="ECO:0000259" key="1">
    <source>
        <dbReference type="Pfam" id="PF21192"/>
    </source>
</evidence>
<dbReference type="PANTHER" id="PTHR12746:SF2">
    <property type="entry name" value="60S RIBOSOMAL EXPORT PROTEIN NMD3"/>
    <property type="match status" value="1"/>
</dbReference>
<dbReference type="OrthoDB" id="203821at2759"/>
<feature type="domain" description="60S ribosomal export protein NMD3 OB-fold" evidence="1">
    <location>
        <begin position="18"/>
        <end position="65"/>
    </location>
</feature>
<keyword evidence="3" id="KW-1185">Reference proteome</keyword>
<dbReference type="Proteomes" id="UP000499080">
    <property type="component" value="Unassembled WGS sequence"/>
</dbReference>
<dbReference type="PANTHER" id="PTHR12746">
    <property type="entry name" value="NONSENSE-MEDIATED MRNA DECAY PROTEIN 3"/>
    <property type="match status" value="1"/>
</dbReference>
<dbReference type="Pfam" id="PF21192">
    <property type="entry name" value="OB_NMD3"/>
    <property type="match status" value="1"/>
</dbReference>